<evidence type="ECO:0000313" key="1">
    <source>
        <dbReference type="EMBL" id="KAL3265690.1"/>
    </source>
</evidence>
<dbReference type="EMBL" id="JABFTP020000001">
    <property type="protein sequence ID" value="KAL3265690.1"/>
    <property type="molecule type" value="Genomic_DNA"/>
</dbReference>
<evidence type="ECO:0000313" key="2">
    <source>
        <dbReference type="Proteomes" id="UP001516400"/>
    </source>
</evidence>
<feature type="non-terminal residue" evidence="1">
    <location>
        <position position="1"/>
    </location>
</feature>
<keyword evidence="2" id="KW-1185">Reference proteome</keyword>
<protein>
    <submittedName>
        <fullName evidence="1">Uncharacterized protein</fullName>
    </submittedName>
</protein>
<dbReference type="Proteomes" id="UP001516400">
    <property type="component" value="Unassembled WGS sequence"/>
</dbReference>
<reference evidence="1 2" key="1">
    <citation type="journal article" date="2021" name="BMC Biol.">
        <title>Horizontally acquired antibacterial genes associated with adaptive radiation of ladybird beetles.</title>
        <authorList>
            <person name="Li H.S."/>
            <person name="Tang X.F."/>
            <person name="Huang Y.H."/>
            <person name="Xu Z.Y."/>
            <person name="Chen M.L."/>
            <person name="Du X.Y."/>
            <person name="Qiu B.Y."/>
            <person name="Chen P.T."/>
            <person name="Zhang W."/>
            <person name="Slipinski A."/>
            <person name="Escalona H.E."/>
            <person name="Waterhouse R.M."/>
            <person name="Zwick A."/>
            <person name="Pang H."/>
        </authorList>
    </citation>
    <scope>NUCLEOTIDE SEQUENCE [LARGE SCALE GENOMIC DNA]</scope>
    <source>
        <strain evidence="1">SYSU2018</strain>
    </source>
</reference>
<proteinExistence type="predicted"/>
<name>A0ABD2MH79_9CUCU</name>
<accession>A0ABD2MH79</accession>
<sequence>HLDLKIIAHVNDASTAGFLEVHKCNSDMLFGLNYISHEIGYADISSPYLQERITWFIAPTHKTPRW</sequence>
<dbReference type="AlphaFoldDB" id="A0ABD2MH79"/>
<feature type="non-terminal residue" evidence="1">
    <location>
        <position position="66"/>
    </location>
</feature>
<organism evidence="1 2">
    <name type="scientific">Cryptolaemus montrouzieri</name>
    <dbReference type="NCBI Taxonomy" id="559131"/>
    <lineage>
        <taxon>Eukaryota</taxon>
        <taxon>Metazoa</taxon>
        <taxon>Ecdysozoa</taxon>
        <taxon>Arthropoda</taxon>
        <taxon>Hexapoda</taxon>
        <taxon>Insecta</taxon>
        <taxon>Pterygota</taxon>
        <taxon>Neoptera</taxon>
        <taxon>Endopterygota</taxon>
        <taxon>Coleoptera</taxon>
        <taxon>Polyphaga</taxon>
        <taxon>Cucujiformia</taxon>
        <taxon>Coccinelloidea</taxon>
        <taxon>Coccinellidae</taxon>
        <taxon>Scymninae</taxon>
        <taxon>Scymnini</taxon>
        <taxon>Cryptolaemus</taxon>
    </lineage>
</organism>
<gene>
    <name evidence="1" type="ORF">HHI36_009893</name>
</gene>
<comment type="caution">
    <text evidence="1">The sequence shown here is derived from an EMBL/GenBank/DDBJ whole genome shotgun (WGS) entry which is preliminary data.</text>
</comment>